<feature type="region of interest" description="Disordered" evidence="1">
    <location>
        <begin position="250"/>
        <end position="269"/>
    </location>
</feature>
<dbReference type="InterPro" id="IPR051418">
    <property type="entry name" value="Spondin/Thrombospondin_T1"/>
</dbReference>
<evidence type="ECO:0000256" key="2">
    <source>
        <dbReference type="SAM" id="SignalP"/>
    </source>
</evidence>
<evidence type="ECO:0000259" key="3">
    <source>
        <dbReference type="PROSITE" id="PS51020"/>
    </source>
</evidence>
<dbReference type="AlphaFoldDB" id="A0A7S4GCP6"/>
<dbReference type="PANTHER" id="PTHR11311:SF15">
    <property type="entry name" value="SPONDIN-2"/>
    <property type="match status" value="1"/>
</dbReference>
<proteinExistence type="predicted"/>
<organism evidence="4">
    <name type="scientific">Eutreptiella gymnastica</name>
    <dbReference type="NCBI Taxonomy" id="73025"/>
    <lineage>
        <taxon>Eukaryota</taxon>
        <taxon>Discoba</taxon>
        <taxon>Euglenozoa</taxon>
        <taxon>Euglenida</taxon>
        <taxon>Spirocuta</taxon>
        <taxon>Euglenophyceae</taxon>
        <taxon>Eutreptiales</taxon>
        <taxon>Eutreptiaceae</taxon>
        <taxon>Eutreptiella</taxon>
    </lineage>
</organism>
<feature type="signal peptide" evidence="2">
    <location>
        <begin position="1"/>
        <end position="22"/>
    </location>
</feature>
<dbReference type="GO" id="GO:0007155">
    <property type="term" value="P:cell adhesion"/>
    <property type="evidence" value="ECO:0007669"/>
    <property type="project" value="TreeGrafter"/>
</dbReference>
<dbReference type="Pfam" id="PF06468">
    <property type="entry name" value="Spond_N"/>
    <property type="match status" value="1"/>
</dbReference>
<accession>A0A7S4GCP6</accession>
<dbReference type="PANTHER" id="PTHR11311">
    <property type="entry name" value="SPONDIN"/>
    <property type="match status" value="1"/>
</dbReference>
<dbReference type="NCBIfam" id="NF038123">
    <property type="entry name" value="NF038123_dom"/>
    <property type="match status" value="1"/>
</dbReference>
<evidence type="ECO:0000256" key="1">
    <source>
        <dbReference type="SAM" id="MobiDB-lite"/>
    </source>
</evidence>
<feature type="domain" description="Spondin" evidence="3">
    <location>
        <begin position="31"/>
        <end position="221"/>
    </location>
</feature>
<sequence length="298" mass="30688">MAAVHALVLVVLSAMLLPPALAQTYTVVTEVAGTGGCSSSEQYTLTYESTWTSTRHPPDYPSSSAHLSPAVVATHSNSYQMWASGSLASSGVQSVAETGATGTLTTELSTAESAGTVLQYQTGSLLDLVGGSTTQSFTVSVDASHQYLSYITMIAPSPDWFAGFQDLLLCRSSNWVDMLEITVQPWDAGTDCGTTYTSSNCAGGTSAGGAAVNIFEFTASTTTSANVFVNNNQVLPVATITITRSGYSASPAASPSPSPSPSPVTTSAARSHGPALSLTILAIYGIATVAVTRLWTES</sequence>
<feature type="chain" id="PRO_5031245229" description="Spondin domain-containing protein" evidence="2">
    <location>
        <begin position="23"/>
        <end position="298"/>
    </location>
</feature>
<name>A0A7S4GCP6_9EUGL</name>
<gene>
    <name evidence="4" type="ORF">EGYM00163_LOCUS44067</name>
</gene>
<evidence type="ECO:0000313" key="4">
    <source>
        <dbReference type="EMBL" id="CAE0832782.1"/>
    </source>
</evidence>
<keyword evidence="2" id="KW-0732">Signal</keyword>
<dbReference type="GO" id="GO:0031012">
    <property type="term" value="C:extracellular matrix"/>
    <property type="evidence" value="ECO:0007669"/>
    <property type="project" value="TreeGrafter"/>
</dbReference>
<reference evidence="4" key="1">
    <citation type="submission" date="2021-01" db="EMBL/GenBank/DDBJ databases">
        <authorList>
            <person name="Corre E."/>
            <person name="Pelletier E."/>
            <person name="Niang G."/>
            <person name="Scheremetjew M."/>
            <person name="Finn R."/>
            <person name="Kale V."/>
            <person name="Holt S."/>
            <person name="Cochrane G."/>
            <person name="Meng A."/>
            <person name="Brown T."/>
            <person name="Cohen L."/>
        </authorList>
    </citation>
    <scope>NUCLEOTIDE SEQUENCE</scope>
    <source>
        <strain evidence="4">CCMP1594</strain>
    </source>
</reference>
<dbReference type="InterPro" id="IPR038678">
    <property type="entry name" value="Spondin_N_sf"/>
</dbReference>
<dbReference type="Gene3D" id="2.60.40.2130">
    <property type="entry name" value="F-spondin domain"/>
    <property type="match status" value="1"/>
</dbReference>
<dbReference type="PROSITE" id="PS51020">
    <property type="entry name" value="SPONDIN"/>
    <property type="match status" value="1"/>
</dbReference>
<dbReference type="EMBL" id="HBJA01127918">
    <property type="protein sequence ID" value="CAE0832782.1"/>
    <property type="molecule type" value="Transcribed_RNA"/>
</dbReference>
<dbReference type="InterPro" id="IPR009465">
    <property type="entry name" value="Spondin_N"/>
</dbReference>
<protein>
    <recommendedName>
        <fullName evidence="3">Spondin domain-containing protein</fullName>
    </recommendedName>
</protein>